<comment type="subunit">
    <text evidence="3">Forms a complex with KhpB.</text>
</comment>
<dbReference type="InterPro" id="IPR009019">
    <property type="entry name" value="KH_sf_prok-type"/>
</dbReference>
<comment type="caution">
    <text evidence="4">The sequence shown here is derived from an EMBL/GenBank/DDBJ whole genome shotgun (WGS) entry which is preliminary data.</text>
</comment>
<comment type="similarity">
    <text evidence="3">Belongs to the KhpA RNA-binding protein family.</text>
</comment>
<dbReference type="STRING" id="1664069.BGLY_1815"/>
<dbReference type="SUPFAM" id="SSF54814">
    <property type="entry name" value="Prokaryotic type KH domain (KH-domain type II)"/>
    <property type="match status" value="1"/>
</dbReference>
<dbReference type="InterPro" id="IPR020627">
    <property type="entry name" value="KhpA"/>
</dbReference>
<dbReference type="GO" id="GO:0005737">
    <property type="term" value="C:cytoplasm"/>
    <property type="evidence" value="ECO:0007669"/>
    <property type="project" value="UniProtKB-SubCell"/>
</dbReference>
<reference evidence="4" key="2">
    <citation type="submission" date="2015-10" db="EMBL/GenBank/DDBJ databases">
        <authorList>
            <person name="Dunlap C."/>
        </authorList>
    </citation>
    <scope>NUCLEOTIDE SEQUENCE</scope>
    <source>
        <strain evidence="4">GO-13</strain>
    </source>
</reference>
<dbReference type="CDD" id="cd22533">
    <property type="entry name" value="KH-II_YlqC-like"/>
    <property type="match status" value="1"/>
</dbReference>
<keyword evidence="3" id="KW-0961">Cell wall biogenesis/degradation</keyword>
<name>A0A0J6EFA8_9BACI</name>
<dbReference type="Gene3D" id="3.30.300.20">
    <property type="match status" value="1"/>
</dbReference>
<dbReference type="HAMAP" id="MF_00088">
    <property type="entry name" value="KhpA"/>
    <property type="match status" value="1"/>
</dbReference>
<evidence type="ECO:0000256" key="1">
    <source>
        <dbReference type="ARBA" id="ARBA00022490"/>
    </source>
</evidence>
<dbReference type="PROSITE" id="PS50084">
    <property type="entry name" value="KH_TYPE_1"/>
    <property type="match status" value="1"/>
</dbReference>
<accession>A0A0J6EFA8</accession>
<dbReference type="GO" id="GO:0071555">
    <property type="term" value="P:cell wall organization"/>
    <property type="evidence" value="ECO:0007669"/>
    <property type="project" value="UniProtKB-KW"/>
</dbReference>
<gene>
    <name evidence="3" type="primary">khpA</name>
    <name evidence="4" type="ORF">AB447_215815</name>
    <name evidence="5" type="ORF">P8828_10635</name>
</gene>
<dbReference type="RefSeq" id="WP_046128984.1">
    <property type="nucleotide sequence ID" value="NZ_CP023481.1"/>
</dbReference>
<dbReference type="Proteomes" id="UP001341297">
    <property type="component" value="Unassembled WGS sequence"/>
</dbReference>
<dbReference type="GO" id="GO:0003723">
    <property type="term" value="F:RNA binding"/>
    <property type="evidence" value="ECO:0007669"/>
    <property type="project" value="UniProtKB-UniRule"/>
</dbReference>
<evidence type="ECO:0000256" key="3">
    <source>
        <dbReference type="HAMAP-Rule" id="MF_00088"/>
    </source>
</evidence>
<keyword evidence="7" id="KW-1185">Reference proteome</keyword>
<dbReference type="GO" id="GO:0009252">
    <property type="term" value="P:peptidoglycan biosynthetic process"/>
    <property type="evidence" value="ECO:0007669"/>
    <property type="project" value="UniProtKB-UniRule"/>
</dbReference>
<evidence type="ECO:0000256" key="2">
    <source>
        <dbReference type="ARBA" id="ARBA00022884"/>
    </source>
</evidence>
<comment type="subcellular location">
    <subcellularLocation>
        <location evidence="3">Cytoplasm</location>
    </subcellularLocation>
</comment>
<dbReference type="InterPro" id="IPR015946">
    <property type="entry name" value="KH_dom-like_a/b"/>
</dbReference>
<dbReference type="GeneID" id="82852886"/>
<organism evidence="4 6">
    <name type="scientific">Bacillus glycinifermentans</name>
    <dbReference type="NCBI Taxonomy" id="1664069"/>
    <lineage>
        <taxon>Bacteria</taxon>
        <taxon>Bacillati</taxon>
        <taxon>Bacillota</taxon>
        <taxon>Bacilli</taxon>
        <taxon>Bacillales</taxon>
        <taxon>Bacillaceae</taxon>
        <taxon>Bacillus</taxon>
    </lineage>
</organism>
<keyword evidence="1 3" id="KW-0963">Cytoplasm</keyword>
<keyword evidence="3" id="KW-0133">Cell shape</keyword>
<evidence type="ECO:0000313" key="7">
    <source>
        <dbReference type="Proteomes" id="UP001341297"/>
    </source>
</evidence>
<evidence type="ECO:0000313" key="6">
    <source>
        <dbReference type="Proteomes" id="UP000036168"/>
    </source>
</evidence>
<reference evidence="4 6" key="1">
    <citation type="journal article" date="2015" name="Int. J. Syst. Evol. Microbiol.">
        <title>Bacillus glycinifermentans sp. nov., isolated from fermented soybean paste.</title>
        <authorList>
            <person name="Kim S.J."/>
            <person name="Dunlap C.A."/>
            <person name="Kwon S.W."/>
            <person name="Rooney A.P."/>
        </authorList>
    </citation>
    <scope>NUCLEOTIDE SEQUENCE [LARGE SCALE GENOMIC DNA]</scope>
    <source>
        <strain evidence="4 6">GO-13</strain>
    </source>
</reference>
<comment type="function">
    <text evidence="3">A probable RNA chaperone. Forms a complex with KhpB which binds to cellular RNA and controls its expression. Plays a role in peptidoglycan (PG) homeostasis and cell length regulation.</text>
</comment>
<sequence length="81" mass="8997">MSDLHLEELIVSLVKPLVDHPDDIQVSKEESERRIVFRLSVNKEDTGKIIGKKGRTARAIRSVVFAAGAQSSKKVQLEIAD</sequence>
<proteinExistence type="inferred from homology"/>
<keyword evidence="3" id="KW-0143">Chaperone</keyword>
<dbReference type="PANTHER" id="PTHR34654:SF1">
    <property type="entry name" value="RNA-BINDING PROTEIN KHPA"/>
    <property type="match status" value="1"/>
</dbReference>
<reference evidence="5 7" key="3">
    <citation type="submission" date="2023-03" db="EMBL/GenBank/DDBJ databases">
        <title>Agriculturally important microbes genome sequencing.</title>
        <authorList>
            <person name="Dunlap C."/>
        </authorList>
    </citation>
    <scope>NUCLEOTIDE SEQUENCE [LARGE SCALE GENOMIC DNA]</scope>
    <source>
        <strain evidence="5 7">CBP-3203</strain>
    </source>
</reference>
<dbReference type="EMBL" id="JARRTL010000009">
    <property type="protein sequence ID" value="MEC0485287.1"/>
    <property type="molecule type" value="Genomic_DNA"/>
</dbReference>
<dbReference type="GO" id="GO:0008360">
    <property type="term" value="P:regulation of cell shape"/>
    <property type="evidence" value="ECO:0007669"/>
    <property type="project" value="UniProtKB-KW"/>
</dbReference>
<dbReference type="PATRIC" id="fig|1664069.3.peg.4992"/>
<keyword evidence="2 3" id="KW-0694">RNA-binding</keyword>
<protein>
    <recommendedName>
        <fullName evidence="3">RNA-binding protein KhpA</fullName>
    </recommendedName>
    <alternativeName>
        <fullName evidence="3">KH-domain protein A</fullName>
    </alternativeName>
</protein>
<dbReference type="KEGG" id="bgy:BGLY_1815"/>
<dbReference type="PANTHER" id="PTHR34654">
    <property type="entry name" value="UPF0109 PROTEIN SCO5592"/>
    <property type="match status" value="1"/>
</dbReference>
<dbReference type="AlphaFoldDB" id="A0A0J6EFA8"/>
<evidence type="ECO:0000313" key="4">
    <source>
        <dbReference type="EMBL" id="KRT93825.1"/>
    </source>
</evidence>
<dbReference type="Proteomes" id="UP000036168">
    <property type="component" value="Unassembled WGS sequence"/>
</dbReference>
<dbReference type="EMBL" id="LECW02000015">
    <property type="protein sequence ID" value="KRT93825.1"/>
    <property type="molecule type" value="Genomic_DNA"/>
</dbReference>
<evidence type="ECO:0000313" key="5">
    <source>
        <dbReference type="EMBL" id="MEC0485287.1"/>
    </source>
</evidence>
<accession>A0A0J6HCU9</accession>
<dbReference type="Pfam" id="PF13083">
    <property type="entry name" value="KH_KhpA-B"/>
    <property type="match status" value="1"/>
</dbReference>